<evidence type="ECO:0000259" key="10">
    <source>
        <dbReference type="SMART" id="SM00382"/>
    </source>
</evidence>
<keyword evidence="2" id="KW-0235">DNA replication</keyword>
<evidence type="ECO:0000256" key="7">
    <source>
        <dbReference type="ARBA" id="ARBA00023306"/>
    </source>
</evidence>
<dbReference type="GO" id="GO:0005634">
    <property type="term" value="C:nucleus"/>
    <property type="evidence" value="ECO:0007669"/>
    <property type="project" value="UniProtKB-SubCell"/>
</dbReference>
<evidence type="ECO:0000256" key="4">
    <source>
        <dbReference type="ARBA" id="ARBA00022840"/>
    </source>
</evidence>
<evidence type="ECO:0000256" key="2">
    <source>
        <dbReference type="ARBA" id="ARBA00022705"/>
    </source>
</evidence>
<dbReference type="EMBL" id="JBGBPQ010000032">
    <property type="protein sequence ID" value="KAL1495381.1"/>
    <property type="molecule type" value="Genomic_DNA"/>
</dbReference>
<feature type="region of interest" description="Disordered" evidence="9">
    <location>
        <begin position="1"/>
        <end position="87"/>
    </location>
</feature>
<evidence type="ECO:0000256" key="5">
    <source>
        <dbReference type="ARBA" id="ARBA00023125"/>
    </source>
</evidence>
<keyword evidence="7" id="KW-0131">Cell cycle</keyword>
<comment type="subcellular location">
    <subcellularLocation>
        <location evidence="1">Nucleus</location>
    </subcellularLocation>
</comment>
<dbReference type="Pfam" id="PF25361">
    <property type="entry name" value="AAA_lid_RFC1"/>
    <property type="match status" value="1"/>
</dbReference>
<keyword evidence="5" id="KW-0238">DNA-binding</keyword>
<name>A0AB34IC56_PRYPA</name>
<organism evidence="11 12">
    <name type="scientific">Prymnesium parvum</name>
    <name type="common">Toxic golden alga</name>
    <dbReference type="NCBI Taxonomy" id="97485"/>
    <lineage>
        <taxon>Eukaryota</taxon>
        <taxon>Haptista</taxon>
        <taxon>Haptophyta</taxon>
        <taxon>Prymnesiophyceae</taxon>
        <taxon>Prymnesiales</taxon>
        <taxon>Prymnesiaceae</taxon>
        <taxon>Prymnesium</taxon>
    </lineage>
</organism>
<dbReference type="PANTHER" id="PTHR46765:SF1">
    <property type="entry name" value="P-LOOP CONTAINING NUCLEOSIDE TRIPHOSPHATE HYDROLASES SUPERFAMILY PROTEIN"/>
    <property type="match status" value="1"/>
</dbReference>
<dbReference type="AlphaFoldDB" id="A0AB34IC56"/>
<dbReference type="Proteomes" id="UP001515480">
    <property type="component" value="Unassembled WGS sequence"/>
</dbReference>
<dbReference type="GO" id="GO:0016887">
    <property type="term" value="F:ATP hydrolysis activity"/>
    <property type="evidence" value="ECO:0007669"/>
    <property type="project" value="InterPro"/>
</dbReference>
<keyword evidence="12" id="KW-1185">Reference proteome</keyword>
<dbReference type="InterPro" id="IPR053016">
    <property type="entry name" value="CTF18-RFC_complex"/>
</dbReference>
<evidence type="ECO:0000313" key="12">
    <source>
        <dbReference type="Proteomes" id="UP001515480"/>
    </source>
</evidence>
<evidence type="ECO:0000256" key="3">
    <source>
        <dbReference type="ARBA" id="ARBA00022741"/>
    </source>
</evidence>
<accession>A0AB34IC56</accession>
<feature type="region of interest" description="Disordered" evidence="9">
    <location>
        <begin position="719"/>
        <end position="738"/>
    </location>
</feature>
<dbReference type="PANTHER" id="PTHR46765">
    <property type="entry name" value="P-LOOP CONTAINING NUCLEOSIDE TRIPHOSPHATE HYDROLASES SUPERFAMILY PROTEIN"/>
    <property type="match status" value="1"/>
</dbReference>
<dbReference type="Pfam" id="PF00004">
    <property type="entry name" value="AAA"/>
    <property type="match status" value="1"/>
</dbReference>
<feature type="compositionally biased region" description="Acidic residues" evidence="9">
    <location>
        <begin position="1"/>
        <end position="24"/>
    </location>
</feature>
<feature type="domain" description="AAA+ ATPase" evidence="10">
    <location>
        <begin position="218"/>
        <end position="353"/>
    </location>
</feature>
<comment type="similarity">
    <text evidence="8">Belongs to the activator 1 small subunits family. CTF18 subfamily.</text>
</comment>
<dbReference type="SMART" id="SM00382">
    <property type="entry name" value="AAA"/>
    <property type="match status" value="1"/>
</dbReference>
<protein>
    <recommendedName>
        <fullName evidence="10">AAA+ ATPase domain-containing protein</fullName>
    </recommendedName>
</protein>
<evidence type="ECO:0000256" key="6">
    <source>
        <dbReference type="ARBA" id="ARBA00023242"/>
    </source>
</evidence>
<dbReference type="SUPFAM" id="SSF52540">
    <property type="entry name" value="P-loop containing nucleoside triphosphate hydrolases"/>
    <property type="match status" value="1"/>
</dbReference>
<dbReference type="CDD" id="cd00009">
    <property type="entry name" value="AAA"/>
    <property type="match status" value="1"/>
</dbReference>
<dbReference type="CDD" id="cd18140">
    <property type="entry name" value="HLD_clamp_RFC"/>
    <property type="match status" value="1"/>
</dbReference>
<keyword evidence="4" id="KW-0067">ATP-binding</keyword>
<dbReference type="GO" id="GO:0006260">
    <property type="term" value="P:DNA replication"/>
    <property type="evidence" value="ECO:0007669"/>
    <property type="project" value="UniProtKB-KW"/>
</dbReference>
<feature type="compositionally biased region" description="Pro residues" evidence="9">
    <location>
        <begin position="686"/>
        <end position="698"/>
    </location>
</feature>
<keyword evidence="3" id="KW-0547">Nucleotide-binding</keyword>
<dbReference type="InterPro" id="IPR003593">
    <property type="entry name" value="AAA+_ATPase"/>
</dbReference>
<feature type="region of interest" description="Disordered" evidence="9">
    <location>
        <begin position="101"/>
        <end position="120"/>
    </location>
</feature>
<proteinExistence type="inferred from homology"/>
<dbReference type="GO" id="GO:0003677">
    <property type="term" value="F:DNA binding"/>
    <property type="evidence" value="ECO:0007669"/>
    <property type="project" value="UniProtKB-KW"/>
</dbReference>
<dbReference type="Gene3D" id="1.10.8.60">
    <property type="match status" value="1"/>
</dbReference>
<evidence type="ECO:0000256" key="1">
    <source>
        <dbReference type="ARBA" id="ARBA00004123"/>
    </source>
</evidence>
<dbReference type="GO" id="GO:0005524">
    <property type="term" value="F:ATP binding"/>
    <property type="evidence" value="ECO:0007669"/>
    <property type="project" value="UniProtKB-KW"/>
</dbReference>
<evidence type="ECO:0000256" key="9">
    <source>
        <dbReference type="SAM" id="MobiDB-lite"/>
    </source>
</evidence>
<dbReference type="InterPro" id="IPR047854">
    <property type="entry name" value="RFC_lid"/>
</dbReference>
<feature type="region of interest" description="Disordered" evidence="9">
    <location>
        <begin position="679"/>
        <end position="710"/>
    </location>
</feature>
<dbReference type="InterPro" id="IPR003959">
    <property type="entry name" value="ATPase_AAA_core"/>
</dbReference>
<dbReference type="Gene3D" id="3.40.50.300">
    <property type="entry name" value="P-loop containing nucleotide triphosphate hydrolases"/>
    <property type="match status" value="1"/>
</dbReference>
<reference evidence="11 12" key="1">
    <citation type="journal article" date="2024" name="Science">
        <title>Giant polyketide synthase enzymes in the biosynthesis of giant marine polyether toxins.</title>
        <authorList>
            <person name="Fallon T.R."/>
            <person name="Shende V.V."/>
            <person name="Wierzbicki I.H."/>
            <person name="Pendleton A.L."/>
            <person name="Watervoot N.F."/>
            <person name="Auber R.P."/>
            <person name="Gonzalez D.J."/>
            <person name="Wisecaver J.H."/>
            <person name="Moore B.S."/>
        </authorList>
    </citation>
    <scope>NUCLEOTIDE SEQUENCE [LARGE SCALE GENOMIC DNA]</scope>
    <source>
        <strain evidence="11 12">12B1</strain>
    </source>
</reference>
<evidence type="ECO:0000256" key="8">
    <source>
        <dbReference type="ARBA" id="ARBA00043975"/>
    </source>
</evidence>
<dbReference type="InterPro" id="IPR027417">
    <property type="entry name" value="P-loop_NTPase"/>
</dbReference>
<sequence>MFEEEDELYGMPDEFEEPNDDELAMEAAMFDDLEHGDGLDDGEGAAEGAEPTAERDFAASEEVEAGPPEPAPVPLAEERTALASFSVPGSSQPLRLLARATAKRGTARRPPPAGSLLGKPFGQLMDALDRERVAEAKLAALEAEKPPPRKPSGGAAASQLWVDKYRPRSFTELLSDERVNRRVLRWVKAWDPHVFPSTRRPGGKLSRGGAASAEGKPECLIMLISGPPGLGKTTLVHVIAKHCGYRAVEINASDERTAKVLRQRVKEATETQAAFSDDRPPLIILDEIDGALGGTEGQGAVNELVKLATVKTARDGTASSLQRPVICVCNNLHAPALRPLRAIAEQVELREAGTAQIVTRLRHICDREKMTAPTNVLATLAQRSGHDVRTCLNTLQFIRSKTDTLSDEVLEAVAVGRKDTGKSALSLWKQTFLSAASRRELTPRGAAAGSTHSELLGALSHADVPRVVDGVAENYLGIGYADPLLARTADAAEWLSFDDVATEAQFSKGHFALMAYHAFAVLAVHEQCAVPHVKEAIEWPRSASNHRKALQQRRQVLCSWHSAMEAQLFNRYTASDLLVDVLTPLLVLLSPPISSSMVHVLNSKEKQCLHELIDHMLSFGLSFQQVLADDGSYAHQLEPPIATLLPSSEPLADASVRGLPPPIKQYVATELLRELLRRQHGASSHAPPPSDAPPPKPHAPAAALAKEPHAQAARKDLFGRPIVDNARKRAAPTPATGPVFRFKYHEGVTDAVRRTVRVRDLL</sequence>
<keyword evidence="6" id="KW-0539">Nucleus</keyword>
<gene>
    <name evidence="11" type="ORF">AB1Y20_016750</name>
</gene>
<evidence type="ECO:0000313" key="11">
    <source>
        <dbReference type="EMBL" id="KAL1495381.1"/>
    </source>
</evidence>
<comment type="caution">
    <text evidence="11">The sequence shown here is derived from an EMBL/GenBank/DDBJ whole genome shotgun (WGS) entry which is preliminary data.</text>
</comment>